<dbReference type="Proteomes" id="UP000218287">
    <property type="component" value="Chromosome"/>
</dbReference>
<dbReference type="Gene3D" id="3.40.50.2300">
    <property type="match status" value="1"/>
</dbReference>
<evidence type="ECO:0000256" key="2">
    <source>
        <dbReference type="PROSITE-ProRule" id="PRU00169"/>
    </source>
</evidence>
<dbReference type="GO" id="GO:0000160">
    <property type="term" value="P:phosphorelay signal transduction system"/>
    <property type="evidence" value="ECO:0007669"/>
    <property type="project" value="InterPro"/>
</dbReference>
<dbReference type="InterPro" id="IPR001789">
    <property type="entry name" value="Sig_transdc_resp-reg_receiver"/>
</dbReference>
<evidence type="ECO:0000313" key="5">
    <source>
        <dbReference type="Proteomes" id="UP000218287"/>
    </source>
</evidence>
<dbReference type="InterPro" id="IPR011006">
    <property type="entry name" value="CheY-like_superfamily"/>
</dbReference>
<dbReference type="SUPFAM" id="SSF52172">
    <property type="entry name" value="CheY-like"/>
    <property type="match status" value="1"/>
</dbReference>
<reference evidence="4 5" key="1">
    <citation type="submission" date="2017-06" db="EMBL/GenBank/DDBJ databases">
        <title>Genome sequencing of cyanobaciteial culture collection at National Institute for Environmental Studies (NIES).</title>
        <authorList>
            <person name="Hirose Y."/>
            <person name="Shimura Y."/>
            <person name="Fujisawa T."/>
            <person name="Nakamura Y."/>
            <person name="Kawachi M."/>
        </authorList>
    </citation>
    <scope>NUCLEOTIDE SEQUENCE [LARGE SCALE GENOMIC DNA]</scope>
    <source>
        <strain evidence="4 5">NIES-21</strain>
    </source>
</reference>
<gene>
    <name evidence="4" type="ORF">NIES21_22500</name>
</gene>
<dbReference type="PANTHER" id="PTHR44591">
    <property type="entry name" value="STRESS RESPONSE REGULATOR PROTEIN 1"/>
    <property type="match status" value="1"/>
</dbReference>
<evidence type="ECO:0000256" key="1">
    <source>
        <dbReference type="ARBA" id="ARBA00022553"/>
    </source>
</evidence>
<dbReference type="Pfam" id="PF00072">
    <property type="entry name" value="Response_reg"/>
    <property type="match status" value="1"/>
</dbReference>
<protein>
    <submittedName>
        <fullName evidence="4">Response regulator receiver protein</fullName>
    </submittedName>
</protein>
<accession>A0A1Z4GFZ7</accession>
<dbReference type="SMART" id="SM00448">
    <property type="entry name" value="REC"/>
    <property type="match status" value="1"/>
</dbReference>
<keyword evidence="5" id="KW-1185">Reference proteome</keyword>
<feature type="modified residue" description="4-aspartylphosphate" evidence="2">
    <location>
        <position position="56"/>
    </location>
</feature>
<evidence type="ECO:0000259" key="3">
    <source>
        <dbReference type="PROSITE" id="PS50110"/>
    </source>
</evidence>
<dbReference type="OrthoDB" id="427175at2"/>
<dbReference type="PANTHER" id="PTHR44591:SF3">
    <property type="entry name" value="RESPONSE REGULATORY DOMAIN-CONTAINING PROTEIN"/>
    <property type="match status" value="1"/>
</dbReference>
<proteinExistence type="predicted"/>
<feature type="domain" description="Response regulatory" evidence="3">
    <location>
        <begin position="7"/>
        <end position="122"/>
    </location>
</feature>
<name>A0A1Z4GFZ7_9CYAN</name>
<dbReference type="AlphaFoldDB" id="A0A1Z4GFZ7"/>
<keyword evidence="1 2" id="KW-0597">Phosphoprotein</keyword>
<evidence type="ECO:0000313" key="4">
    <source>
        <dbReference type="EMBL" id="BAY16422.1"/>
    </source>
</evidence>
<sequence>MNNTNKHILICDDCPITCLLLKTILETNGYKVETVFSGTEVLAKIETQVFDLLVLDVTMPGMDGYEVAHHIQQNRSLKCLPILLLSGHEEDEIRKKCQARVAGIIRKPVDMNALIEIVKKALELNDFEQVSLV</sequence>
<dbReference type="EMBL" id="AP018174">
    <property type="protein sequence ID" value="BAY16422.1"/>
    <property type="molecule type" value="Genomic_DNA"/>
</dbReference>
<dbReference type="InterPro" id="IPR050595">
    <property type="entry name" value="Bact_response_regulator"/>
</dbReference>
<organism evidence="4 5">
    <name type="scientific">Anabaenopsis circularis NIES-21</name>
    <dbReference type="NCBI Taxonomy" id="1085406"/>
    <lineage>
        <taxon>Bacteria</taxon>
        <taxon>Bacillati</taxon>
        <taxon>Cyanobacteriota</taxon>
        <taxon>Cyanophyceae</taxon>
        <taxon>Nostocales</taxon>
        <taxon>Nodulariaceae</taxon>
        <taxon>Anabaenopsis</taxon>
    </lineage>
</organism>
<dbReference type="PROSITE" id="PS50110">
    <property type="entry name" value="RESPONSE_REGULATORY"/>
    <property type="match status" value="1"/>
</dbReference>